<gene>
    <name evidence="2" type="ORF">C7M84_018974</name>
</gene>
<feature type="compositionally biased region" description="Polar residues" evidence="1">
    <location>
        <begin position="90"/>
        <end position="99"/>
    </location>
</feature>
<feature type="region of interest" description="Disordered" evidence="1">
    <location>
        <begin position="183"/>
        <end position="417"/>
    </location>
</feature>
<feature type="compositionally biased region" description="Low complexity" evidence="1">
    <location>
        <begin position="186"/>
        <end position="199"/>
    </location>
</feature>
<feature type="compositionally biased region" description="Basic residues" evidence="1">
    <location>
        <begin position="337"/>
        <end position="353"/>
    </location>
</feature>
<evidence type="ECO:0000313" key="2">
    <source>
        <dbReference type="EMBL" id="ROT63149.1"/>
    </source>
</evidence>
<feature type="compositionally biased region" description="Pro residues" evidence="1">
    <location>
        <begin position="357"/>
        <end position="407"/>
    </location>
</feature>
<dbReference type="AlphaFoldDB" id="A0A423SG31"/>
<dbReference type="EMBL" id="QCYY01003481">
    <property type="protein sequence ID" value="ROT63149.1"/>
    <property type="molecule type" value="Genomic_DNA"/>
</dbReference>
<proteinExistence type="predicted"/>
<evidence type="ECO:0000313" key="3">
    <source>
        <dbReference type="Proteomes" id="UP000283509"/>
    </source>
</evidence>
<feature type="region of interest" description="Disordered" evidence="1">
    <location>
        <begin position="82"/>
        <end position="119"/>
    </location>
</feature>
<feature type="compositionally biased region" description="Pro residues" evidence="1">
    <location>
        <begin position="286"/>
        <end position="305"/>
    </location>
</feature>
<dbReference type="Proteomes" id="UP000283509">
    <property type="component" value="Unassembled WGS sequence"/>
</dbReference>
<organism evidence="2 3">
    <name type="scientific">Penaeus vannamei</name>
    <name type="common">Whiteleg shrimp</name>
    <name type="synonym">Litopenaeus vannamei</name>
    <dbReference type="NCBI Taxonomy" id="6689"/>
    <lineage>
        <taxon>Eukaryota</taxon>
        <taxon>Metazoa</taxon>
        <taxon>Ecdysozoa</taxon>
        <taxon>Arthropoda</taxon>
        <taxon>Crustacea</taxon>
        <taxon>Multicrustacea</taxon>
        <taxon>Malacostraca</taxon>
        <taxon>Eumalacostraca</taxon>
        <taxon>Eucarida</taxon>
        <taxon>Decapoda</taxon>
        <taxon>Dendrobranchiata</taxon>
        <taxon>Penaeoidea</taxon>
        <taxon>Penaeidae</taxon>
        <taxon>Penaeus</taxon>
    </lineage>
</organism>
<name>A0A423SG31_PENVA</name>
<protein>
    <submittedName>
        <fullName evidence="2">Uncharacterized protein</fullName>
    </submittedName>
</protein>
<keyword evidence="3" id="KW-1185">Reference proteome</keyword>
<reference evidence="2 3" key="2">
    <citation type="submission" date="2019-01" db="EMBL/GenBank/DDBJ databases">
        <title>The decoding of complex shrimp genome reveals the adaptation for benthos swimmer, frequently molting mechanism and breeding impact on genome.</title>
        <authorList>
            <person name="Sun Y."/>
            <person name="Gao Y."/>
            <person name="Yu Y."/>
        </authorList>
    </citation>
    <scope>NUCLEOTIDE SEQUENCE [LARGE SCALE GENOMIC DNA]</scope>
    <source>
        <tissue evidence="2">Muscle</tissue>
    </source>
</reference>
<reference evidence="2 3" key="1">
    <citation type="submission" date="2018-04" db="EMBL/GenBank/DDBJ databases">
        <authorList>
            <person name="Zhang X."/>
            <person name="Yuan J."/>
            <person name="Li F."/>
            <person name="Xiang J."/>
        </authorList>
    </citation>
    <scope>NUCLEOTIDE SEQUENCE [LARGE SCALE GENOMIC DNA]</scope>
    <source>
        <tissue evidence="2">Muscle</tissue>
    </source>
</reference>
<evidence type="ECO:0000256" key="1">
    <source>
        <dbReference type="SAM" id="MobiDB-lite"/>
    </source>
</evidence>
<feature type="compositionally biased region" description="Low complexity" evidence="1">
    <location>
        <begin position="306"/>
        <end position="336"/>
    </location>
</feature>
<sequence>MTDGLSARTPFPFPLPHCPSFLPSHSYPFTPTHIPLSQPLTPYPISPSSTHFPFTPTFSPLPLPPTPSPSIIHATRNKHNRVRYPGVLSRQPSRTNTQDGAPADTGGMRKTHPRSTLDPRSFRILPRVTFPVTLLPRVSLYHRPLRFLSLLKAHHHVIFSFSLLHPSSASVLNPFHFPPPVLSQNSTRSSPLISSTSPRICPPKPPSRAVLHHFPPHTPSQSHTFPLSSPHLSPLSIPPPSLNSTPTHSPPPSPINLQPSKSSPPSSIPTHHPHHPNLPTLHLHPHPPISTPPHLPKLHPHPSPQHPQATTPLQSPHNHPPLHLTTPTPHLNLHPHTTPHPHHLPQLHLHHLSHLSTPPPPPSTPPHPSPHSHPPHPSPHTPAPLPTPPPPISTSLNPPPHHPPPPPPKKKGKKKVYISTREYPAIREIIEGLIHSVN</sequence>
<comment type="caution">
    <text evidence="2">The sequence shown here is derived from an EMBL/GenBank/DDBJ whole genome shotgun (WGS) entry which is preliminary data.</text>
</comment>
<feature type="compositionally biased region" description="Low complexity" evidence="1">
    <location>
        <begin position="222"/>
        <end position="235"/>
    </location>
</feature>
<accession>A0A423SG31</accession>
<feature type="compositionally biased region" description="Low complexity" evidence="1">
    <location>
        <begin position="259"/>
        <end position="270"/>
    </location>
</feature>